<dbReference type="Proteomes" id="UP000182977">
    <property type="component" value="Chromosome I"/>
</dbReference>
<gene>
    <name evidence="1" type="ORF">SAMN04488563_5385</name>
</gene>
<proteinExistence type="predicted"/>
<organism evidence="1 2">
    <name type="scientific">Jiangella alkaliphila</name>
    <dbReference type="NCBI Taxonomy" id="419479"/>
    <lineage>
        <taxon>Bacteria</taxon>
        <taxon>Bacillati</taxon>
        <taxon>Actinomycetota</taxon>
        <taxon>Actinomycetes</taxon>
        <taxon>Jiangellales</taxon>
        <taxon>Jiangellaceae</taxon>
        <taxon>Jiangella</taxon>
    </lineage>
</organism>
<accession>A0A1H2L8U1</accession>
<dbReference type="AlphaFoldDB" id="A0A1H2L8U1"/>
<protein>
    <submittedName>
        <fullName evidence="1">Uncharacterized protein</fullName>
    </submittedName>
</protein>
<evidence type="ECO:0000313" key="1">
    <source>
        <dbReference type="EMBL" id="SDU76998.1"/>
    </source>
</evidence>
<keyword evidence="2" id="KW-1185">Reference proteome</keyword>
<dbReference type="EMBL" id="LT629791">
    <property type="protein sequence ID" value="SDU76998.1"/>
    <property type="molecule type" value="Genomic_DNA"/>
</dbReference>
<name>A0A1H2L8U1_9ACTN</name>
<evidence type="ECO:0000313" key="2">
    <source>
        <dbReference type="Proteomes" id="UP000182977"/>
    </source>
</evidence>
<reference evidence="2" key="1">
    <citation type="submission" date="2016-10" db="EMBL/GenBank/DDBJ databases">
        <authorList>
            <person name="Varghese N."/>
            <person name="Submissions S."/>
        </authorList>
    </citation>
    <scope>NUCLEOTIDE SEQUENCE [LARGE SCALE GENOMIC DNA]</scope>
    <source>
        <strain evidence="2">DSM 45079</strain>
    </source>
</reference>
<dbReference type="STRING" id="419479.SAMN04488563_5385"/>
<sequence>MVLGRIAQSAALMETILRSLVASLIGSPRAVIVVSGQSVSWLIETALAIVKHNDEARAPTLGPPRHVAAFATAIQRCKDANKRRNDALHGAWIDDDQQIVSKYRQPYMMMLLQPAVDLTRLSNDLDEVVMELLDTSMKVTGVLWRPNQTAEDSADQ</sequence>